<accession>A0A5C5XQA0</accession>
<sequence>MSRIQRQTNGSKLGFTLIEVLLVLVLVSSLLAGVAGLLSLVRVSNQNGSSRSLHRHEIRRFANDLRRDMHSTQNAGMSNGELTLTSEDPSWEVVYRVEDGTLSRRKQNDADPPVVSTDRYGIDGEATIDLEWLEEGSEIQWTITSPDRSEDPVQIVASRRSDS</sequence>
<keyword evidence="2" id="KW-0812">Transmembrane</keyword>
<evidence type="ECO:0000313" key="4">
    <source>
        <dbReference type="Proteomes" id="UP000318053"/>
    </source>
</evidence>
<protein>
    <recommendedName>
        <fullName evidence="5">General secretion pathway protein H</fullName>
    </recommendedName>
</protein>
<dbReference type="AlphaFoldDB" id="A0A5C5XQA0"/>
<comment type="caution">
    <text evidence="3">The sequence shown here is derived from an EMBL/GenBank/DDBJ whole genome shotgun (WGS) entry which is preliminary data.</text>
</comment>
<keyword evidence="2" id="KW-0472">Membrane</keyword>
<keyword evidence="2" id="KW-1133">Transmembrane helix</keyword>
<evidence type="ECO:0000256" key="1">
    <source>
        <dbReference type="SAM" id="MobiDB-lite"/>
    </source>
</evidence>
<dbReference type="Pfam" id="PF07963">
    <property type="entry name" value="N_methyl"/>
    <property type="match status" value="1"/>
</dbReference>
<dbReference type="RefSeq" id="WP_146392523.1">
    <property type="nucleotide sequence ID" value="NZ_SJPK01000009.1"/>
</dbReference>
<gene>
    <name evidence="3" type="ORF">CA85_36030</name>
</gene>
<dbReference type="OrthoDB" id="283707at2"/>
<dbReference type="EMBL" id="SJPK01000009">
    <property type="protein sequence ID" value="TWT64818.1"/>
    <property type="molecule type" value="Genomic_DNA"/>
</dbReference>
<evidence type="ECO:0000256" key="2">
    <source>
        <dbReference type="SAM" id="Phobius"/>
    </source>
</evidence>
<dbReference type="Proteomes" id="UP000318053">
    <property type="component" value="Unassembled WGS sequence"/>
</dbReference>
<dbReference type="InterPro" id="IPR012902">
    <property type="entry name" value="N_methyl_site"/>
</dbReference>
<proteinExistence type="predicted"/>
<dbReference type="NCBIfam" id="TIGR02532">
    <property type="entry name" value="IV_pilin_GFxxxE"/>
    <property type="match status" value="1"/>
</dbReference>
<evidence type="ECO:0008006" key="5">
    <source>
        <dbReference type="Google" id="ProtNLM"/>
    </source>
</evidence>
<keyword evidence="4" id="KW-1185">Reference proteome</keyword>
<reference evidence="3 4" key="1">
    <citation type="submission" date="2019-02" db="EMBL/GenBank/DDBJ databases">
        <title>Deep-cultivation of Planctomycetes and their phenomic and genomic characterization uncovers novel biology.</title>
        <authorList>
            <person name="Wiegand S."/>
            <person name="Jogler M."/>
            <person name="Boedeker C."/>
            <person name="Pinto D."/>
            <person name="Vollmers J."/>
            <person name="Rivas-Marin E."/>
            <person name="Kohn T."/>
            <person name="Peeters S.H."/>
            <person name="Heuer A."/>
            <person name="Rast P."/>
            <person name="Oberbeckmann S."/>
            <person name="Bunk B."/>
            <person name="Jeske O."/>
            <person name="Meyerdierks A."/>
            <person name="Storesund J.E."/>
            <person name="Kallscheuer N."/>
            <person name="Luecker S."/>
            <person name="Lage O.M."/>
            <person name="Pohl T."/>
            <person name="Merkel B.J."/>
            <person name="Hornburger P."/>
            <person name="Mueller R.-W."/>
            <person name="Bruemmer F."/>
            <person name="Labrenz M."/>
            <person name="Spormann A.M."/>
            <person name="Op Den Camp H."/>
            <person name="Overmann J."/>
            <person name="Amann R."/>
            <person name="Jetten M.S.M."/>
            <person name="Mascher T."/>
            <person name="Medema M.H."/>
            <person name="Devos D.P."/>
            <person name="Kaster A.-K."/>
            <person name="Ovreas L."/>
            <person name="Rohde M."/>
            <person name="Galperin M.Y."/>
            <person name="Jogler C."/>
        </authorList>
    </citation>
    <scope>NUCLEOTIDE SEQUENCE [LARGE SCALE GENOMIC DNA]</scope>
    <source>
        <strain evidence="3 4">CA85</strain>
    </source>
</reference>
<feature type="region of interest" description="Disordered" evidence="1">
    <location>
        <begin position="141"/>
        <end position="163"/>
    </location>
</feature>
<organism evidence="3 4">
    <name type="scientific">Allorhodopirellula solitaria</name>
    <dbReference type="NCBI Taxonomy" id="2527987"/>
    <lineage>
        <taxon>Bacteria</taxon>
        <taxon>Pseudomonadati</taxon>
        <taxon>Planctomycetota</taxon>
        <taxon>Planctomycetia</taxon>
        <taxon>Pirellulales</taxon>
        <taxon>Pirellulaceae</taxon>
        <taxon>Allorhodopirellula</taxon>
    </lineage>
</organism>
<feature type="transmembrane region" description="Helical" evidence="2">
    <location>
        <begin position="20"/>
        <end position="41"/>
    </location>
</feature>
<name>A0A5C5XQA0_9BACT</name>
<evidence type="ECO:0000313" key="3">
    <source>
        <dbReference type="EMBL" id="TWT64818.1"/>
    </source>
</evidence>